<evidence type="ECO:0000313" key="3">
    <source>
        <dbReference type="Proteomes" id="UP000023152"/>
    </source>
</evidence>
<dbReference type="OrthoDB" id="39659at2759"/>
<reference evidence="2 3" key="1">
    <citation type="journal article" date="2013" name="Curr. Biol.">
        <title>The Genome of the Foraminiferan Reticulomyxa filosa.</title>
        <authorList>
            <person name="Glockner G."/>
            <person name="Hulsmann N."/>
            <person name="Schleicher M."/>
            <person name="Noegel A.A."/>
            <person name="Eichinger L."/>
            <person name="Gallinger C."/>
            <person name="Pawlowski J."/>
            <person name="Sierra R."/>
            <person name="Euteneuer U."/>
            <person name="Pillet L."/>
            <person name="Moustafa A."/>
            <person name="Platzer M."/>
            <person name="Groth M."/>
            <person name="Szafranski K."/>
            <person name="Schliwa M."/>
        </authorList>
    </citation>
    <scope>NUCLEOTIDE SEQUENCE [LARGE SCALE GENOMIC DNA]</scope>
</reference>
<dbReference type="Proteomes" id="UP000023152">
    <property type="component" value="Unassembled WGS sequence"/>
</dbReference>
<evidence type="ECO:0000313" key="2">
    <source>
        <dbReference type="EMBL" id="ETO29998.1"/>
    </source>
</evidence>
<feature type="transmembrane region" description="Helical" evidence="1">
    <location>
        <begin position="94"/>
        <end position="111"/>
    </location>
</feature>
<dbReference type="AlphaFoldDB" id="X6NVT0"/>
<accession>X6NVT0</accession>
<keyword evidence="3" id="KW-1185">Reference proteome</keyword>
<sequence length="150" mass="17629">KKWDIIYSKTKEHSWHLGQYVALYKLVCAIVRRIFGTPNHWLVHFLSGAIAGGIIWGEKTAVNHQINLYVFSRICFSMALSGIERGYWKNYSSYGYKVFAVLIWAIVMYLFEYEEHNVNPSLKESMDYLYHNDKDVTDWTVNSVLNFFKA</sequence>
<keyword evidence="1" id="KW-1133">Transmembrane helix</keyword>
<protein>
    <recommendedName>
        <fullName evidence="4">Peroxisomal membrane protein 4</fullName>
    </recommendedName>
</protein>
<feature type="non-terminal residue" evidence="2">
    <location>
        <position position="1"/>
    </location>
</feature>
<name>X6NVT0_RETFI</name>
<dbReference type="GO" id="GO:0005778">
    <property type="term" value="C:peroxisomal membrane"/>
    <property type="evidence" value="ECO:0007669"/>
    <property type="project" value="TreeGrafter"/>
</dbReference>
<gene>
    <name evidence="2" type="ORF">RFI_07121</name>
</gene>
<dbReference type="EMBL" id="ASPP01005732">
    <property type="protein sequence ID" value="ETO29998.1"/>
    <property type="molecule type" value="Genomic_DNA"/>
</dbReference>
<dbReference type="InterPro" id="IPR019531">
    <property type="entry name" value="Pmp4"/>
</dbReference>
<dbReference type="PANTHER" id="PTHR15460">
    <property type="entry name" value="PEROXISOMAL MEMBRANE PROTEIN 4"/>
    <property type="match status" value="1"/>
</dbReference>
<organism evidence="2 3">
    <name type="scientific">Reticulomyxa filosa</name>
    <dbReference type="NCBI Taxonomy" id="46433"/>
    <lineage>
        <taxon>Eukaryota</taxon>
        <taxon>Sar</taxon>
        <taxon>Rhizaria</taxon>
        <taxon>Retaria</taxon>
        <taxon>Foraminifera</taxon>
        <taxon>Monothalamids</taxon>
        <taxon>Reticulomyxidae</taxon>
        <taxon>Reticulomyxa</taxon>
    </lineage>
</organism>
<dbReference type="PANTHER" id="PTHR15460:SF3">
    <property type="entry name" value="PEROXISOMAL MEMBRANE PROTEIN 4"/>
    <property type="match status" value="1"/>
</dbReference>
<evidence type="ECO:0000256" key="1">
    <source>
        <dbReference type="SAM" id="Phobius"/>
    </source>
</evidence>
<keyword evidence="1" id="KW-0812">Transmembrane</keyword>
<keyword evidence="1" id="KW-0472">Membrane</keyword>
<comment type="caution">
    <text evidence="2">The sequence shown here is derived from an EMBL/GenBank/DDBJ whole genome shotgun (WGS) entry which is preliminary data.</text>
</comment>
<evidence type="ECO:0008006" key="4">
    <source>
        <dbReference type="Google" id="ProtNLM"/>
    </source>
</evidence>
<proteinExistence type="predicted"/>